<dbReference type="Gene3D" id="1.20.5.1930">
    <property type="match status" value="1"/>
</dbReference>
<reference evidence="22" key="2">
    <citation type="submission" date="2016-01" db="EMBL/GenBank/DDBJ databases">
        <title>Six Aerococcus type strain genome sequencing and assembly using PacBio and Illumina Hiseq.</title>
        <authorList>
            <person name="Carkaci D."/>
            <person name="Dargis R."/>
            <person name="Nielsen X.C."/>
            <person name="Skovgaard O."/>
            <person name="Fuursted K."/>
            <person name="Christensen J.J."/>
        </authorList>
    </citation>
    <scope>NUCLEOTIDE SEQUENCE [LARGE SCALE GENOMIC DNA]</scope>
    <source>
        <strain evidence="22">CCUG42038B</strain>
    </source>
</reference>
<dbReference type="Gene3D" id="3.30.565.10">
    <property type="entry name" value="Histidine kinase-like ATPase, C-terminal domain"/>
    <property type="match status" value="1"/>
</dbReference>
<dbReference type="GO" id="GO:0000155">
    <property type="term" value="F:phosphorelay sensor kinase activity"/>
    <property type="evidence" value="ECO:0007669"/>
    <property type="project" value="InterPro"/>
</dbReference>
<reference evidence="21 22" key="1">
    <citation type="journal article" date="2016" name="Genome Announc.">
        <title>Complete Genome Sequences of Aerococcus christensenii CCUG 28831T, Aerococcus sanguinicola CCUG 43001T, Aerococcus urinae CCUG 36881T, Aerococcus urinaeequi CCUG 28094T, Aerococcus urinaehominis CCUG 42038 BT, and Aerococcus viridans CCUG 4311T.</title>
        <authorList>
            <person name="Carkaci D."/>
            <person name="Dargis R."/>
            <person name="Nielsen X.C."/>
            <person name="Skovgaard O."/>
            <person name="Fuursted K."/>
            <person name="Christensen J.J."/>
        </authorList>
    </citation>
    <scope>NUCLEOTIDE SEQUENCE [LARGE SCALE GENOMIC DNA]</scope>
    <source>
        <strain evidence="21 22">CCUG42038B</strain>
    </source>
</reference>
<comment type="cofactor">
    <cofactor evidence="2">
        <name>[4Fe-4S] cluster</name>
        <dbReference type="ChEBI" id="CHEBI:49883"/>
    </cofactor>
</comment>
<dbReference type="OrthoDB" id="9795828at2"/>
<dbReference type="EC" id="2.7.13.3" evidence="5"/>
<evidence type="ECO:0000313" key="22">
    <source>
        <dbReference type="Proteomes" id="UP000062260"/>
    </source>
</evidence>
<dbReference type="InterPro" id="IPR003594">
    <property type="entry name" value="HATPase_dom"/>
</dbReference>
<keyword evidence="11" id="KW-0812">Transmembrane</keyword>
<evidence type="ECO:0000256" key="12">
    <source>
        <dbReference type="ARBA" id="ARBA00022723"/>
    </source>
</evidence>
<keyword evidence="15" id="KW-0408">Iron</keyword>
<keyword evidence="14" id="KW-1133">Transmembrane helix</keyword>
<dbReference type="Pfam" id="PF07730">
    <property type="entry name" value="HisKA_3"/>
    <property type="match status" value="1"/>
</dbReference>
<name>A0A0X8FLZ5_9LACT</name>
<dbReference type="SMART" id="SM00387">
    <property type="entry name" value="HATPase_c"/>
    <property type="match status" value="1"/>
</dbReference>
<evidence type="ECO:0000256" key="10">
    <source>
        <dbReference type="ARBA" id="ARBA00022679"/>
    </source>
</evidence>
<dbReference type="SUPFAM" id="SSF55874">
    <property type="entry name" value="ATPase domain of HSP90 chaperone/DNA topoisomerase II/histidine kinase"/>
    <property type="match status" value="1"/>
</dbReference>
<keyword evidence="9" id="KW-0963">Cytoplasm</keyword>
<dbReference type="PANTHER" id="PTHR24421:SF37">
    <property type="entry name" value="SENSOR HISTIDINE KINASE NARS"/>
    <property type="match status" value="1"/>
</dbReference>
<dbReference type="Proteomes" id="UP000062260">
    <property type="component" value="Chromosome"/>
</dbReference>
<keyword evidence="16" id="KW-0902">Two-component regulatory system</keyword>
<comment type="subcellular location">
    <subcellularLocation>
        <location evidence="4">Cell membrane</location>
        <topology evidence="4">Multi-pass membrane protein</topology>
    </subcellularLocation>
    <subcellularLocation>
        <location evidence="3">Cytoplasm</location>
    </subcellularLocation>
</comment>
<dbReference type="InterPro" id="IPR036890">
    <property type="entry name" value="HATPase_C_sf"/>
</dbReference>
<keyword evidence="18" id="KW-0472">Membrane</keyword>
<dbReference type="PRINTS" id="PR00344">
    <property type="entry name" value="BCTRLSENSOR"/>
</dbReference>
<dbReference type="Pfam" id="PF02518">
    <property type="entry name" value="HATPase_c"/>
    <property type="match status" value="1"/>
</dbReference>
<dbReference type="CDD" id="cd16917">
    <property type="entry name" value="HATPase_UhpB-NarQ-NarX-like"/>
    <property type="match status" value="1"/>
</dbReference>
<evidence type="ECO:0000256" key="17">
    <source>
        <dbReference type="ARBA" id="ARBA00023014"/>
    </source>
</evidence>
<proteinExistence type="predicted"/>
<keyword evidence="13" id="KW-0418">Kinase</keyword>
<dbReference type="GO" id="GO:0046872">
    <property type="term" value="F:metal ion binding"/>
    <property type="evidence" value="ECO:0007669"/>
    <property type="project" value="UniProtKB-KW"/>
</dbReference>
<comment type="catalytic activity">
    <reaction evidence="1">
        <text>ATP + protein L-histidine = ADP + protein N-phospho-L-histidine.</text>
        <dbReference type="EC" id="2.7.13.3"/>
    </reaction>
</comment>
<dbReference type="KEGG" id="auh:AWM75_07235"/>
<gene>
    <name evidence="21" type="ORF">AWM75_07235</name>
</gene>
<keyword evidence="7" id="KW-1003">Cell membrane</keyword>
<keyword evidence="8" id="KW-0004">4Fe-4S</keyword>
<evidence type="ECO:0000313" key="21">
    <source>
        <dbReference type="EMBL" id="AMB99768.1"/>
    </source>
</evidence>
<dbReference type="PROSITE" id="PS50109">
    <property type="entry name" value="HIS_KIN"/>
    <property type="match status" value="1"/>
</dbReference>
<keyword evidence="17" id="KW-0411">Iron-sulfur</keyword>
<evidence type="ECO:0000256" key="4">
    <source>
        <dbReference type="ARBA" id="ARBA00004651"/>
    </source>
</evidence>
<protein>
    <recommendedName>
        <fullName evidence="6">Oxygen sensor histidine kinase NreB</fullName>
        <ecNumber evidence="5">2.7.13.3</ecNumber>
    </recommendedName>
    <alternativeName>
        <fullName evidence="20">Nitrogen regulation protein B</fullName>
    </alternativeName>
</protein>
<evidence type="ECO:0000256" key="6">
    <source>
        <dbReference type="ARBA" id="ARBA00017322"/>
    </source>
</evidence>
<dbReference type="GO" id="GO:0005737">
    <property type="term" value="C:cytoplasm"/>
    <property type="evidence" value="ECO:0007669"/>
    <property type="project" value="UniProtKB-SubCell"/>
</dbReference>
<evidence type="ECO:0000256" key="16">
    <source>
        <dbReference type="ARBA" id="ARBA00023012"/>
    </source>
</evidence>
<evidence type="ECO:0000256" key="9">
    <source>
        <dbReference type="ARBA" id="ARBA00022490"/>
    </source>
</evidence>
<dbReference type="GO" id="GO:0046983">
    <property type="term" value="F:protein dimerization activity"/>
    <property type="evidence" value="ECO:0007669"/>
    <property type="project" value="InterPro"/>
</dbReference>
<evidence type="ECO:0000256" key="7">
    <source>
        <dbReference type="ARBA" id="ARBA00022475"/>
    </source>
</evidence>
<keyword evidence="10" id="KW-0808">Transferase</keyword>
<evidence type="ECO:0000256" key="2">
    <source>
        <dbReference type="ARBA" id="ARBA00001966"/>
    </source>
</evidence>
<dbReference type="InterPro" id="IPR011712">
    <property type="entry name" value="Sig_transdc_His_kin_sub3_dim/P"/>
</dbReference>
<accession>A0A0X8FLZ5</accession>
<evidence type="ECO:0000256" key="18">
    <source>
        <dbReference type="ARBA" id="ARBA00023136"/>
    </source>
</evidence>
<dbReference type="PANTHER" id="PTHR24421">
    <property type="entry name" value="NITRATE/NITRITE SENSOR PROTEIN NARX-RELATED"/>
    <property type="match status" value="1"/>
</dbReference>
<dbReference type="GO" id="GO:0005886">
    <property type="term" value="C:plasma membrane"/>
    <property type="evidence" value="ECO:0007669"/>
    <property type="project" value="UniProtKB-SubCell"/>
</dbReference>
<evidence type="ECO:0000256" key="11">
    <source>
        <dbReference type="ARBA" id="ARBA00022692"/>
    </source>
</evidence>
<evidence type="ECO:0000256" key="14">
    <source>
        <dbReference type="ARBA" id="ARBA00022989"/>
    </source>
</evidence>
<sequence>MIWRRLLRLVAVNCLLLVVVLALVLPDQLLALTGLTPWQLILTGTRLLATILALGLVGGLIQYLLLFQGERQLTKKLKFLLDHHYDYADQLDGQDQVYYGPKIQALLAELSDQAKHSRPASGDQFRGDQADLVAATIQAERQRIGRELHDSVSQQLFAMAMLLSTLDQMIPSDQAEGQLVAKVNEMVAQAQAEMRALLLRLRPVSLQNHSLVQGIKRLFNELDGKLAISLTTDLADISLPAEIEDQLFRVVQELLTNSLRHAQASHIHCALFYDQGIVLRFSDDGQGFDSQDDHLAGYGLNNIKQRIQDLGGRVNFNSQLGRGTQVVIKLPAYLKIEEEADNHD</sequence>
<evidence type="ECO:0000256" key="1">
    <source>
        <dbReference type="ARBA" id="ARBA00000085"/>
    </source>
</evidence>
<evidence type="ECO:0000256" key="5">
    <source>
        <dbReference type="ARBA" id="ARBA00012438"/>
    </source>
</evidence>
<keyword evidence="12" id="KW-0479">Metal-binding</keyword>
<dbReference type="RefSeq" id="WP_067980170.1">
    <property type="nucleotide sequence ID" value="NZ_CP014163.1"/>
</dbReference>
<evidence type="ECO:0000256" key="13">
    <source>
        <dbReference type="ARBA" id="ARBA00022777"/>
    </source>
</evidence>
<evidence type="ECO:0000256" key="3">
    <source>
        <dbReference type="ARBA" id="ARBA00004496"/>
    </source>
</evidence>
<comment type="function">
    <text evidence="19">Member of the two-component regulatory system NreB/NreC involved in the control of dissimilatory nitrate/nitrite reduction in response to oxygen. NreB functions as a direct oxygen sensor histidine kinase which is autophosphorylated, in the absence of oxygen, probably at the conserved histidine residue, and transfers its phosphate group probably to a conserved aspartate residue of NreC. NreB/NreC activates the expression of the nitrate (narGHJI) and nitrite (nir) reductase operons, as well as the putative nitrate transporter gene narT.</text>
</comment>
<dbReference type="InterPro" id="IPR050482">
    <property type="entry name" value="Sensor_HK_TwoCompSys"/>
</dbReference>
<evidence type="ECO:0000256" key="19">
    <source>
        <dbReference type="ARBA" id="ARBA00024827"/>
    </source>
</evidence>
<organism evidence="21 22">
    <name type="scientific">Aerococcus urinaehominis</name>
    <dbReference type="NCBI Taxonomy" id="128944"/>
    <lineage>
        <taxon>Bacteria</taxon>
        <taxon>Bacillati</taxon>
        <taxon>Bacillota</taxon>
        <taxon>Bacilli</taxon>
        <taxon>Lactobacillales</taxon>
        <taxon>Aerococcaceae</taxon>
        <taxon>Aerococcus</taxon>
    </lineage>
</organism>
<dbReference type="InterPro" id="IPR005467">
    <property type="entry name" value="His_kinase_dom"/>
</dbReference>
<dbReference type="GO" id="GO:0051539">
    <property type="term" value="F:4 iron, 4 sulfur cluster binding"/>
    <property type="evidence" value="ECO:0007669"/>
    <property type="project" value="UniProtKB-KW"/>
</dbReference>
<dbReference type="AlphaFoldDB" id="A0A0X8FLZ5"/>
<evidence type="ECO:0000256" key="15">
    <source>
        <dbReference type="ARBA" id="ARBA00023004"/>
    </source>
</evidence>
<dbReference type="STRING" id="128944.AWM75_07235"/>
<keyword evidence="22" id="KW-1185">Reference proteome</keyword>
<dbReference type="EMBL" id="CP014163">
    <property type="protein sequence ID" value="AMB99768.1"/>
    <property type="molecule type" value="Genomic_DNA"/>
</dbReference>
<dbReference type="InterPro" id="IPR004358">
    <property type="entry name" value="Sig_transdc_His_kin-like_C"/>
</dbReference>
<evidence type="ECO:0000256" key="20">
    <source>
        <dbReference type="ARBA" id="ARBA00030800"/>
    </source>
</evidence>
<evidence type="ECO:0000256" key="8">
    <source>
        <dbReference type="ARBA" id="ARBA00022485"/>
    </source>
</evidence>